<reference evidence="4 5" key="1">
    <citation type="submission" date="2020-03" db="EMBL/GenBank/DDBJ databases">
        <title>Hydrogenophaga sp. nov. isolated from cyanobacterial mat.</title>
        <authorList>
            <person name="Thorat V."/>
            <person name="Kirdat K."/>
            <person name="Tiwarekar B."/>
            <person name="Costa E.D."/>
            <person name="Yadav A."/>
        </authorList>
    </citation>
    <scope>NUCLEOTIDE SEQUENCE [LARGE SCALE GENOMIC DNA]</scope>
    <source>
        <strain evidence="4 5">BA0156</strain>
    </source>
</reference>
<keyword evidence="5" id="KW-1185">Reference proteome</keyword>
<dbReference type="AlphaFoldDB" id="A0A6G8IIP6"/>
<protein>
    <recommendedName>
        <fullName evidence="6">Cell envelope biogenesis protein TolA</fullName>
    </recommendedName>
</protein>
<keyword evidence="1" id="KW-0175">Coiled coil</keyword>
<organism evidence="4 5">
    <name type="scientific">Hydrogenophaga crocea</name>
    <dbReference type="NCBI Taxonomy" id="2716225"/>
    <lineage>
        <taxon>Bacteria</taxon>
        <taxon>Pseudomonadati</taxon>
        <taxon>Pseudomonadota</taxon>
        <taxon>Betaproteobacteria</taxon>
        <taxon>Burkholderiales</taxon>
        <taxon>Comamonadaceae</taxon>
        <taxon>Hydrogenophaga</taxon>
    </lineage>
</organism>
<gene>
    <name evidence="4" type="ORF">G9Q37_13415</name>
</gene>
<feature type="signal peptide" evidence="3">
    <location>
        <begin position="1"/>
        <end position="37"/>
    </location>
</feature>
<keyword evidence="3" id="KW-0732">Signal</keyword>
<accession>A0A6G8IIP6</accession>
<sequence>MGPQQPPEAHMTTKILTALALCAASAIAAAQTAPASAAMTKAEYNAAKERIEMNHKNAKKACDTLKDNAKDVCQEEAKGKERVEKAELENQYKPSPGHARKLEEVKADTAYAIAKEKCEDQAGDAEKVCKADAKAAHERAIKATKG</sequence>
<proteinExistence type="predicted"/>
<dbReference type="KEGG" id="hcz:G9Q37_13415"/>
<evidence type="ECO:0000256" key="3">
    <source>
        <dbReference type="SAM" id="SignalP"/>
    </source>
</evidence>
<evidence type="ECO:0000313" key="5">
    <source>
        <dbReference type="Proteomes" id="UP000503162"/>
    </source>
</evidence>
<feature type="region of interest" description="Disordered" evidence="2">
    <location>
        <begin position="76"/>
        <end position="101"/>
    </location>
</feature>
<evidence type="ECO:0008006" key="6">
    <source>
        <dbReference type="Google" id="ProtNLM"/>
    </source>
</evidence>
<evidence type="ECO:0000256" key="1">
    <source>
        <dbReference type="SAM" id="Coils"/>
    </source>
</evidence>
<evidence type="ECO:0000313" key="4">
    <source>
        <dbReference type="EMBL" id="QIM53074.1"/>
    </source>
</evidence>
<evidence type="ECO:0000256" key="2">
    <source>
        <dbReference type="SAM" id="MobiDB-lite"/>
    </source>
</evidence>
<feature type="coiled-coil region" evidence="1">
    <location>
        <begin position="41"/>
        <end position="75"/>
    </location>
</feature>
<dbReference type="Proteomes" id="UP000503162">
    <property type="component" value="Chromosome"/>
</dbReference>
<name>A0A6G8IIP6_9BURK</name>
<feature type="chain" id="PRO_5026031157" description="Cell envelope biogenesis protein TolA" evidence="3">
    <location>
        <begin position="38"/>
        <end position="146"/>
    </location>
</feature>
<dbReference type="EMBL" id="CP049989">
    <property type="protein sequence ID" value="QIM53074.1"/>
    <property type="molecule type" value="Genomic_DNA"/>
</dbReference>
<feature type="compositionally biased region" description="Basic and acidic residues" evidence="2">
    <location>
        <begin position="76"/>
        <end position="90"/>
    </location>
</feature>